<dbReference type="OrthoDB" id="9802309at2"/>
<dbReference type="GO" id="GO:0003723">
    <property type="term" value="F:RNA binding"/>
    <property type="evidence" value="ECO:0007669"/>
    <property type="project" value="InterPro"/>
</dbReference>
<dbReference type="PANTHER" id="PTHR13767">
    <property type="entry name" value="TRNA-PSEUDOURIDINE SYNTHASE"/>
    <property type="match status" value="1"/>
</dbReference>
<feature type="domain" description="tRNA pseudouridine synthase II TruB subfamily 1 C-terminal" evidence="7">
    <location>
        <begin position="231"/>
        <end position="283"/>
    </location>
</feature>
<dbReference type="Pfam" id="PF09157">
    <property type="entry name" value="TruB-C_2"/>
    <property type="match status" value="1"/>
</dbReference>
<evidence type="ECO:0000313" key="8">
    <source>
        <dbReference type="EMBL" id="QED25839.1"/>
    </source>
</evidence>
<comment type="function">
    <text evidence="5">Responsible for synthesis of pseudouridine from uracil-55 in the psi GC loop of transfer RNAs.</text>
</comment>
<proteinExistence type="inferred from homology"/>
<dbReference type="SUPFAM" id="SSF55120">
    <property type="entry name" value="Pseudouridine synthase"/>
    <property type="match status" value="1"/>
</dbReference>
<name>A0A5B8XR48_9DELT</name>
<comment type="catalytic activity">
    <reaction evidence="1 5">
        <text>uridine(55) in tRNA = pseudouridine(55) in tRNA</text>
        <dbReference type="Rhea" id="RHEA:42532"/>
        <dbReference type="Rhea" id="RHEA-COMP:10101"/>
        <dbReference type="Rhea" id="RHEA-COMP:10102"/>
        <dbReference type="ChEBI" id="CHEBI:65314"/>
        <dbReference type="ChEBI" id="CHEBI:65315"/>
        <dbReference type="EC" id="5.4.99.25"/>
    </reaction>
</comment>
<reference evidence="8 9" key="1">
    <citation type="submission" date="2019-08" db="EMBL/GenBank/DDBJ databases">
        <authorList>
            <person name="Liang Q."/>
        </authorList>
    </citation>
    <scope>NUCLEOTIDE SEQUENCE [LARGE SCALE GENOMIC DNA]</scope>
    <source>
        <strain evidence="8 9">V1718</strain>
    </source>
</reference>
<dbReference type="InterPro" id="IPR002501">
    <property type="entry name" value="PsdUridine_synth_N"/>
</dbReference>
<evidence type="ECO:0000259" key="7">
    <source>
        <dbReference type="Pfam" id="PF09157"/>
    </source>
</evidence>
<dbReference type="RefSeq" id="WP_146956763.1">
    <property type="nucleotide sequence ID" value="NZ_CP042467.1"/>
</dbReference>
<dbReference type="Gene3D" id="3.30.2350.10">
    <property type="entry name" value="Pseudouridine synthase"/>
    <property type="match status" value="1"/>
</dbReference>
<dbReference type="GO" id="GO:0160148">
    <property type="term" value="F:tRNA pseudouridine(55) synthase activity"/>
    <property type="evidence" value="ECO:0007669"/>
    <property type="project" value="UniProtKB-EC"/>
</dbReference>
<keyword evidence="4 5" id="KW-0413">Isomerase</keyword>
<dbReference type="InterPro" id="IPR014780">
    <property type="entry name" value="tRNA_psdUridine_synth_TruB"/>
</dbReference>
<evidence type="ECO:0000256" key="5">
    <source>
        <dbReference type="HAMAP-Rule" id="MF_01080"/>
    </source>
</evidence>
<dbReference type="EC" id="5.4.99.25" evidence="5"/>
<dbReference type="HAMAP" id="MF_01080">
    <property type="entry name" value="TruB_bact"/>
    <property type="match status" value="1"/>
</dbReference>
<sequence length="286" mass="30884">MNGLLLINKPEGLTSFDVVRRVKRAASTKKVGHAGTLDPDATGLLVVAVGQGTRLLRYLEGSTKVYEFDVLFGAQTTTDDHTGEVVATSDVRPTSAAVEQALEKFVGTIVQVPPKYSAVHVDGQRAYDLARKDVDFELKGREVEISSFEFLGLSGERASFRVHCGSGTYVRSLARDLALELGTLGHTARIHRTHVQGYELSEASSLGEIETDAGSCILPMVEILRDFETRQLDDAEVVEIGHGRSIESNGCRDGERVALVRADGGLMGVGRVEDGRVFPERVVAGT</sequence>
<dbReference type="InterPro" id="IPR015240">
    <property type="entry name" value="tRNA_sdUridine_synth_fam1_C"/>
</dbReference>
<dbReference type="EMBL" id="CP042467">
    <property type="protein sequence ID" value="QED25839.1"/>
    <property type="molecule type" value="Genomic_DNA"/>
</dbReference>
<evidence type="ECO:0000259" key="6">
    <source>
        <dbReference type="Pfam" id="PF01509"/>
    </source>
</evidence>
<organism evidence="8 9">
    <name type="scientific">Microvenator marinus</name>
    <dbReference type="NCBI Taxonomy" id="2600177"/>
    <lineage>
        <taxon>Bacteria</taxon>
        <taxon>Deltaproteobacteria</taxon>
        <taxon>Bradymonadales</taxon>
        <taxon>Microvenatoraceae</taxon>
        <taxon>Microvenator</taxon>
    </lineage>
</organism>
<dbReference type="GO" id="GO:0031119">
    <property type="term" value="P:tRNA pseudouridine synthesis"/>
    <property type="evidence" value="ECO:0007669"/>
    <property type="project" value="UniProtKB-UniRule"/>
</dbReference>
<keyword evidence="9" id="KW-1185">Reference proteome</keyword>
<dbReference type="GO" id="GO:1990481">
    <property type="term" value="P:mRNA pseudouridine synthesis"/>
    <property type="evidence" value="ECO:0007669"/>
    <property type="project" value="TreeGrafter"/>
</dbReference>
<dbReference type="PANTHER" id="PTHR13767:SF2">
    <property type="entry name" value="PSEUDOURIDYLATE SYNTHASE TRUB1"/>
    <property type="match status" value="1"/>
</dbReference>
<feature type="active site" description="Nucleophile" evidence="5">
    <location>
        <position position="38"/>
    </location>
</feature>
<gene>
    <name evidence="5 8" type="primary">truB</name>
    <name evidence="8" type="ORF">FRD01_00880</name>
</gene>
<dbReference type="CDD" id="cd02573">
    <property type="entry name" value="PseudoU_synth_EcTruB"/>
    <property type="match status" value="1"/>
</dbReference>
<dbReference type="Proteomes" id="UP000321595">
    <property type="component" value="Chromosome"/>
</dbReference>
<keyword evidence="3 5" id="KW-0819">tRNA processing</keyword>
<dbReference type="Pfam" id="PF01509">
    <property type="entry name" value="TruB_N"/>
    <property type="match status" value="1"/>
</dbReference>
<evidence type="ECO:0000313" key="9">
    <source>
        <dbReference type="Proteomes" id="UP000321595"/>
    </source>
</evidence>
<evidence type="ECO:0000256" key="1">
    <source>
        <dbReference type="ARBA" id="ARBA00000385"/>
    </source>
</evidence>
<feature type="domain" description="Pseudouridine synthase II N-terminal" evidence="6">
    <location>
        <begin position="23"/>
        <end position="170"/>
    </location>
</feature>
<accession>A0A5B8XR48</accession>
<evidence type="ECO:0000256" key="3">
    <source>
        <dbReference type="ARBA" id="ARBA00022694"/>
    </source>
</evidence>
<dbReference type="InterPro" id="IPR020103">
    <property type="entry name" value="PsdUridine_synth_cat_dom_sf"/>
</dbReference>
<dbReference type="NCBIfam" id="TIGR00431">
    <property type="entry name" value="TruB"/>
    <property type="match status" value="1"/>
</dbReference>
<evidence type="ECO:0000256" key="2">
    <source>
        <dbReference type="ARBA" id="ARBA00005642"/>
    </source>
</evidence>
<dbReference type="KEGG" id="bbae:FRD01_00880"/>
<protein>
    <recommendedName>
        <fullName evidence="5">tRNA pseudouridine synthase B</fullName>
        <ecNumber evidence="5">5.4.99.25</ecNumber>
    </recommendedName>
    <alternativeName>
        <fullName evidence="5">tRNA pseudouridine(55) synthase</fullName>
        <shortName evidence="5">Psi55 synthase</shortName>
    </alternativeName>
    <alternativeName>
        <fullName evidence="5">tRNA pseudouridylate synthase</fullName>
    </alternativeName>
    <alternativeName>
        <fullName evidence="5">tRNA-uridine isomerase</fullName>
    </alternativeName>
</protein>
<evidence type="ECO:0000256" key="4">
    <source>
        <dbReference type="ARBA" id="ARBA00023235"/>
    </source>
</evidence>
<comment type="similarity">
    <text evidence="2 5">Belongs to the pseudouridine synthase TruB family. Type 1 subfamily.</text>
</comment>
<dbReference type="AlphaFoldDB" id="A0A5B8XR48"/>